<gene>
    <name evidence="2" type="ORF">Tsubulata_005452</name>
</gene>
<protein>
    <recommendedName>
        <fullName evidence="1">Pre-SET domain-containing protein</fullName>
    </recommendedName>
</protein>
<reference evidence="2" key="1">
    <citation type="submission" date="2022-02" db="EMBL/GenBank/DDBJ databases">
        <authorList>
            <person name="Henning P.M."/>
            <person name="McCubbin A.G."/>
            <person name="Shore J.S."/>
        </authorList>
    </citation>
    <scope>NUCLEOTIDE SEQUENCE</scope>
    <source>
        <strain evidence="2">F60SS</strain>
        <tissue evidence="2">Leaves</tissue>
    </source>
</reference>
<evidence type="ECO:0000313" key="3">
    <source>
        <dbReference type="Proteomes" id="UP001141552"/>
    </source>
</evidence>
<dbReference type="Gene3D" id="2.170.270.10">
    <property type="entry name" value="SET domain"/>
    <property type="match status" value="1"/>
</dbReference>
<dbReference type="AlphaFoldDB" id="A0A9Q0GI81"/>
<feature type="domain" description="Pre-SET" evidence="1">
    <location>
        <begin position="22"/>
        <end position="80"/>
    </location>
</feature>
<dbReference type="GO" id="GO:0008270">
    <property type="term" value="F:zinc ion binding"/>
    <property type="evidence" value="ECO:0007669"/>
    <property type="project" value="InterPro"/>
</dbReference>
<dbReference type="InterPro" id="IPR051357">
    <property type="entry name" value="H3K9_HMTase_SUVAR3-9"/>
</dbReference>
<evidence type="ECO:0000259" key="1">
    <source>
        <dbReference type="PROSITE" id="PS50867"/>
    </source>
</evidence>
<evidence type="ECO:0000313" key="2">
    <source>
        <dbReference type="EMBL" id="KAJ4848811.1"/>
    </source>
</evidence>
<dbReference type="GO" id="GO:0005634">
    <property type="term" value="C:nucleus"/>
    <property type="evidence" value="ECO:0007669"/>
    <property type="project" value="InterPro"/>
</dbReference>
<dbReference type="GO" id="GO:0003690">
    <property type="term" value="F:double-stranded DNA binding"/>
    <property type="evidence" value="ECO:0007669"/>
    <property type="project" value="TreeGrafter"/>
</dbReference>
<dbReference type="GO" id="GO:0042054">
    <property type="term" value="F:histone methyltransferase activity"/>
    <property type="evidence" value="ECO:0007669"/>
    <property type="project" value="InterPro"/>
</dbReference>
<dbReference type="InterPro" id="IPR007728">
    <property type="entry name" value="Pre-SET_dom"/>
</dbReference>
<dbReference type="OrthoDB" id="5792673at2759"/>
<reference evidence="2" key="2">
    <citation type="journal article" date="2023" name="Plants (Basel)">
        <title>Annotation of the Turnera subulata (Passifloraceae) Draft Genome Reveals the S-Locus Evolved after the Divergence of Turneroideae from Passifloroideae in a Stepwise Manner.</title>
        <authorList>
            <person name="Henning P.M."/>
            <person name="Roalson E.H."/>
            <person name="Mir W."/>
            <person name="McCubbin A.G."/>
            <person name="Shore J.S."/>
        </authorList>
    </citation>
    <scope>NUCLEOTIDE SEQUENCE</scope>
    <source>
        <strain evidence="2">F60SS</strain>
    </source>
</reference>
<dbReference type="EMBL" id="JAKUCV010000794">
    <property type="protein sequence ID" value="KAJ4848811.1"/>
    <property type="molecule type" value="Genomic_DNA"/>
</dbReference>
<proteinExistence type="predicted"/>
<accession>A0A9Q0GI81</accession>
<dbReference type="PANTHER" id="PTHR45660:SF3">
    <property type="entry name" value="HISTONE-LYSINE N-METHYLTRANSFERASE FAMILY MEMBER SUVH9"/>
    <property type="match status" value="1"/>
</dbReference>
<name>A0A9Q0GI81_9ROSI</name>
<dbReference type="InterPro" id="IPR046341">
    <property type="entry name" value="SET_dom_sf"/>
</dbReference>
<dbReference type="PROSITE" id="PS50867">
    <property type="entry name" value="PRE_SET"/>
    <property type="match status" value="1"/>
</dbReference>
<sequence>MTIVDCWFDVGKSGFGVYKFKTGCDRVGDYIDCFFCMFKNSGEFAYGHNGFLVIGEPTIFKCGPFCKCHPTCHNRVSQKEGAKEETENYWIERDSLGV</sequence>
<organism evidence="2 3">
    <name type="scientific">Turnera subulata</name>
    <dbReference type="NCBI Taxonomy" id="218843"/>
    <lineage>
        <taxon>Eukaryota</taxon>
        <taxon>Viridiplantae</taxon>
        <taxon>Streptophyta</taxon>
        <taxon>Embryophyta</taxon>
        <taxon>Tracheophyta</taxon>
        <taxon>Spermatophyta</taxon>
        <taxon>Magnoliopsida</taxon>
        <taxon>eudicotyledons</taxon>
        <taxon>Gunneridae</taxon>
        <taxon>Pentapetalae</taxon>
        <taxon>rosids</taxon>
        <taxon>fabids</taxon>
        <taxon>Malpighiales</taxon>
        <taxon>Passifloraceae</taxon>
        <taxon>Turnera</taxon>
    </lineage>
</organism>
<dbReference type="Pfam" id="PF05033">
    <property type="entry name" value="Pre-SET"/>
    <property type="match status" value="1"/>
</dbReference>
<dbReference type="SUPFAM" id="SSF82199">
    <property type="entry name" value="SET domain"/>
    <property type="match status" value="1"/>
</dbReference>
<keyword evidence="3" id="KW-1185">Reference proteome</keyword>
<dbReference type="Proteomes" id="UP001141552">
    <property type="component" value="Unassembled WGS sequence"/>
</dbReference>
<comment type="caution">
    <text evidence="2">The sequence shown here is derived from an EMBL/GenBank/DDBJ whole genome shotgun (WGS) entry which is preliminary data.</text>
</comment>
<dbReference type="PANTHER" id="PTHR45660">
    <property type="entry name" value="HISTONE-LYSINE N-METHYLTRANSFERASE SETMAR"/>
    <property type="match status" value="1"/>
</dbReference>